<dbReference type="EMBL" id="IAAA01020908">
    <property type="protein sequence ID" value="LAA06582.1"/>
    <property type="molecule type" value="mRNA"/>
</dbReference>
<dbReference type="GO" id="GO:0030687">
    <property type="term" value="C:preribosome, large subunit precursor"/>
    <property type="evidence" value="ECO:0007669"/>
    <property type="project" value="UniProtKB-UniRule"/>
</dbReference>
<dbReference type="PROSITE" id="PS50294">
    <property type="entry name" value="WD_REPEATS_REGION"/>
    <property type="match status" value="4"/>
</dbReference>
<keyword evidence="4" id="KW-0677">Repeat</keyword>
<dbReference type="PROSITE" id="PS00678">
    <property type="entry name" value="WD_REPEATS_1"/>
    <property type="match status" value="1"/>
</dbReference>
<dbReference type="SMART" id="SM00320">
    <property type="entry name" value="WD40"/>
    <property type="match status" value="7"/>
</dbReference>
<dbReference type="InterPro" id="IPR028599">
    <property type="entry name" value="WDR12/Ytm1"/>
</dbReference>
<evidence type="ECO:0000256" key="3">
    <source>
        <dbReference type="ARBA" id="ARBA00022574"/>
    </source>
</evidence>
<dbReference type="InterPro" id="IPR036322">
    <property type="entry name" value="WD40_repeat_dom_sf"/>
</dbReference>
<dbReference type="PROSITE" id="PS50082">
    <property type="entry name" value="WD_REPEATS_2"/>
    <property type="match status" value="6"/>
</dbReference>
<dbReference type="InterPro" id="IPR020472">
    <property type="entry name" value="WD40_PAC1"/>
</dbReference>
<evidence type="ECO:0000259" key="8">
    <source>
        <dbReference type="Pfam" id="PF08154"/>
    </source>
</evidence>
<feature type="repeat" description="WD" evidence="7">
    <location>
        <begin position="186"/>
        <end position="218"/>
    </location>
</feature>
<evidence type="ECO:0000256" key="6">
    <source>
        <dbReference type="HAMAP-Rule" id="MF_03029"/>
    </source>
</evidence>
<sequence>MESHLQLKFVTKQREYAVPDNPFSVLDSVSVKELNQLINSLLKDGREDKTDEEFDFLLLGELVRSSLADHLVSKNATSEALLEVEYFVKYPTPTPDDSLAHDDWVSGVNATKDWILSGCYDNTVHIWSIDGEHKLTIPGHSAPVKAVAWLKHADNESTFVSTSFDETAILWQWNQNTNAVDCIHVCKGHARSVDCVAVSPETHRFATGSYDQMLKIWSSDDVSEATGGDDDKKRFKTESLKTKIKTPLMTLSGHTDGVTGVQWIDTNEVVTCGLDCTLRIWDVELGGLKSQLNGSKAFLGIAYSPLSKLLVSGSSDRHVRLWDPRTKDGTLVKCVFSSHNLWITSLAWSPTDEHHFVSGSMDSIVKLWDTRSPKTPLFDISGHEDKIFSVDWSLKNYIISGGADNHVKLYKFEETRNSTGHGSQIDPMET</sequence>
<protein>
    <recommendedName>
        <fullName evidence="6">Ribosome biogenesis protein WDR12 homolog</fullName>
    </recommendedName>
</protein>
<feature type="repeat" description="WD" evidence="7">
    <location>
        <begin position="251"/>
        <end position="284"/>
    </location>
</feature>
<dbReference type="GO" id="GO:0005654">
    <property type="term" value="C:nucleoplasm"/>
    <property type="evidence" value="ECO:0007669"/>
    <property type="project" value="UniProtKB-SubCell"/>
</dbReference>
<keyword evidence="1 6" id="KW-0690">Ribosome biogenesis</keyword>
<dbReference type="Pfam" id="PF00400">
    <property type="entry name" value="WD40"/>
    <property type="match status" value="7"/>
</dbReference>
<dbReference type="AlphaFoldDB" id="A0A2L2YEJ4"/>
<accession>A0A2L2YEJ4</accession>
<dbReference type="HAMAP" id="MF_03029">
    <property type="entry name" value="WDR12"/>
    <property type="match status" value="1"/>
</dbReference>
<feature type="repeat" description="WD" evidence="7">
    <location>
        <begin position="301"/>
        <end position="332"/>
    </location>
</feature>
<keyword evidence="2 6" id="KW-0698">rRNA processing</keyword>
<dbReference type="GO" id="GO:0005730">
    <property type="term" value="C:nucleolus"/>
    <property type="evidence" value="ECO:0007669"/>
    <property type="project" value="UniProtKB-SubCell"/>
</dbReference>
<dbReference type="PRINTS" id="PR00320">
    <property type="entry name" value="GPROTEINBRPT"/>
</dbReference>
<comment type="subcellular location">
    <subcellularLocation>
        <location evidence="6">Nucleus</location>
        <location evidence="6">Nucleolus</location>
    </subcellularLocation>
    <subcellularLocation>
        <location evidence="6">Nucleus</location>
        <location evidence="6">Nucleoplasm</location>
    </subcellularLocation>
</comment>
<dbReference type="PANTHER" id="PTHR19855">
    <property type="entry name" value="WD40 REPEAT PROTEIN 12, 37"/>
    <property type="match status" value="1"/>
</dbReference>
<dbReference type="FunFam" id="2.130.10.10:FF:001898">
    <property type="entry name" value="Ribosome biogenesis protein WDR12 homolog"/>
    <property type="match status" value="1"/>
</dbReference>
<dbReference type="CDD" id="cd00200">
    <property type="entry name" value="WD40"/>
    <property type="match status" value="1"/>
</dbReference>
<keyword evidence="5 6" id="KW-0539">Nucleus</keyword>
<reference evidence="9" key="1">
    <citation type="journal article" date="2016" name="Mol. Ecol. Resour.">
        <title>Evaluation of the impact of RNA preservation methods of spiders for de novo transcriptome assembly.</title>
        <authorList>
            <person name="Kono N."/>
            <person name="Nakamura H."/>
            <person name="Ito Y."/>
            <person name="Tomita M."/>
            <person name="Arakawa K."/>
        </authorList>
    </citation>
    <scope>NUCLEOTIDE SEQUENCE</scope>
    <source>
        <tissue evidence="9">Whole body</tissue>
    </source>
</reference>
<evidence type="ECO:0000256" key="5">
    <source>
        <dbReference type="ARBA" id="ARBA00023242"/>
    </source>
</evidence>
<evidence type="ECO:0000256" key="1">
    <source>
        <dbReference type="ARBA" id="ARBA00022517"/>
    </source>
</evidence>
<dbReference type="OrthoDB" id="10251381at2759"/>
<keyword evidence="3 7" id="KW-0853">WD repeat</keyword>
<dbReference type="GO" id="GO:0000466">
    <property type="term" value="P:maturation of 5.8S rRNA from tricistronic rRNA transcript (SSU-rRNA, 5.8S rRNA, LSU-rRNA)"/>
    <property type="evidence" value="ECO:0007669"/>
    <property type="project" value="UniProtKB-UniRule"/>
</dbReference>
<evidence type="ECO:0000256" key="2">
    <source>
        <dbReference type="ARBA" id="ARBA00022552"/>
    </source>
</evidence>
<feature type="domain" description="NLE" evidence="8">
    <location>
        <begin position="6"/>
        <end position="71"/>
    </location>
</feature>
<comment type="similarity">
    <text evidence="6">Belongs to the WD repeat WDR12/YTM1 family.</text>
</comment>
<dbReference type="GO" id="GO:0043021">
    <property type="term" value="F:ribonucleoprotein complex binding"/>
    <property type="evidence" value="ECO:0007669"/>
    <property type="project" value="UniProtKB-UniRule"/>
</dbReference>
<dbReference type="InterPro" id="IPR015943">
    <property type="entry name" value="WD40/YVTN_repeat-like_dom_sf"/>
</dbReference>
<dbReference type="SUPFAM" id="SSF50978">
    <property type="entry name" value="WD40 repeat-like"/>
    <property type="match status" value="1"/>
</dbReference>
<organism evidence="9">
    <name type="scientific">Parasteatoda tepidariorum</name>
    <name type="common">Common house spider</name>
    <name type="synonym">Achaearanea tepidariorum</name>
    <dbReference type="NCBI Taxonomy" id="114398"/>
    <lineage>
        <taxon>Eukaryota</taxon>
        <taxon>Metazoa</taxon>
        <taxon>Ecdysozoa</taxon>
        <taxon>Arthropoda</taxon>
        <taxon>Chelicerata</taxon>
        <taxon>Arachnida</taxon>
        <taxon>Araneae</taxon>
        <taxon>Araneomorphae</taxon>
        <taxon>Entelegynae</taxon>
        <taxon>Araneoidea</taxon>
        <taxon>Theridiidae</taxon>
        <taxon>Parasteatoda</taxon>
    </lineage>
</organism>
<dbReference type="Gene3D" id="2.130.10.10">
    <property type="entry name" value="YVTN repeat-like/Quinoprotein amine dehydrogenase"/>
    <property type="match status" value="1"/>
</dbReference>
<comment type="function">
    <text evidence="6">Required for maturation of ribosomal RNAs and formation of the large ribosomal subunit.</text>
</comment>
<dbReference type="InterPro" id="IPR001680">
    <property type="entry name" value="WD40_rpt"/>
</dbReference>
<dbReference type="PANTHER" id="PTHR19855:SF11">
    <property type="entry name" value="RIBOSOME BIOGENESIS PROTEIN WDR12"/>
    <property type="match status" value="1"/>
</dbReference>
<dbReference type="OMA" id="DIQAPDW"/>
<evidence type="ECO:0000313" key="9">
    <source>
        <dbReference type="EMBL" id="LAA06582.1"/>
    </source>
</evidence>
<evidence type="ECO:0000256" key="4">
    <source>
        <dbReference type="ARBA" id="ARBA00022737"/>
    </source>
</evidence>
<dbReference type="Pfam" id="PF08154">
    <property type="entry name" value="NLE"/>
    <property type="match status" value="1"/>
</dbReference>
<feature type="repeat" description="WD" evidence="7">
    <location>
        <begin position="380"/>
        <end position="420"/>
    </location>
</feature>
<dbReference type="InterPro" id="IPR019775">
    <property type="entry name" value="WD40_repeat_CS"/>
</dbReference>
<dbReference type="GO" id="GO:0000463">
    <property type="term" value="P:maturation of LSU-rRNA from tricistronic rRNA transcript (SSU-rRNA, 5.8S rRNA, LSU-rRNA)"/>
    <property type="evidence" value="ECO:0007669"/>
    <property type="project" value="UniProtKB-UniRule"/>
</dbReference>
<feature type="repeat" description="WD" evidence="7">
    <location>
        <begin position="336"/>
        <end position="378"/>
    </location>
</feature>
<proteinExistence type="evidence at transcript level"/>
<evidence type="ECO:0000256" key="7">
    <source>
        <dbReference type="PROSITE-ProRule" id="PRU00221"/>
    </source>
</evidence>
<feature type="repeat" description="WD" evidence="7">
    <location>
        <begin position="98"/>
        <end position="137"/>
    </location>
</feature>
<dbReference type="InterPro" id="IPR012972">
    <property type="entry name" value="NLE"/>
</dbReference>
<name>A0A2L2YEJ4_PARTP</name>